<feature type="domain" description="Shikimate dehydrogenase substrate binding N-terminal" evidence="10">
    <location>
        <begin position="7"/>
        <end position="89"/>
    </location>
</feature>
<dbReference type="CDD" id="cd01065">
    <property type="entry name" value="NAD_bind_Shikimate_DH"/>
    <property type="match status" value="1"/>
</dbReference>
<accession>A0A6M0Q5Y2</accession>
<evidence type="ECO:0000256" key="4">
    <source>
        <dbReference type="ARBA" id="ARBA00022857"/>
    </source>
</evidence>
<feature type="binding site" evidence="8">
    <location>
        <begin position="128"/>
        <end position="132"/>
    </location>
    <ligand>
        <name>NADP(+)</name>
        <dbReference type="ChEBI" id="CHEBI:58349"/>
    </ligand>
</feature>
<keyword evidence="6 8" id="KW-0057">Aromatic amino acid biosynthesis</keyword>
<feature type="binding site" evidence="8">
    <location>
        <position position="219"/>
    </location>
    <ligand>
        <name>NADP(+)</name>
        <dbReference type="ChEBI" id="CHEBI:58349"/>
    </ligand>
</feature>
<proteinExistence type="inferred from homology"/>
<dbReference type="NCBIfam" id="TIGR00507">
    <property type="entry name" value="aroE"/>
    <property type="match status" value="1"/>
</dbReference>
<dbReference type="GO" id="GO:0019632">
    <property type="term" value="P:shikimate metabolic process"/>
    <property type="evidence" value="ECO:0007669"/>
    <property type="project" value="InterPro"/>
</dbReference>
<dbReference type="EC" id="1.1.1.25" evidence="2 8"/>
<evidence type="ECO:0000313" key="13">
    <source>
        <dbReference type="Proteomes" id="UP000481043"/>
    </source>
</evidence>
<feature type="active site" description="Proton acceptor" evidence="8">
    <location>
        <position position="66"/>
    </location>
</feature>
<dbReference type="UniPathway" id="UPA00053">
    <property type="reaction ID" value="UER00087"/>
</dbReference>
<organism evidence="12 13">
    <name type="scientific">Bacillus mesophilus</name>
    <dbReference type="NCBI Taxonomy" id="1808955"/>
    <lineage>
        <taxon>Bacteria</taxon>
        <taxon>Bacillati</taxon>
        <taxon>Bacillota</taxon>
        <taxon>Bacilli</taxon>
        <taxon>Bacillales</taxon>
        <taxon>Bacillaceae</taxon>
        <taxon>Bacillus</taxon>
    </lineage>
</organism>
<keyword evidence="4 8" id="KW-0521">NADP</keyword>
<evidence type="ECO:0000256" key="2">
    <source>
        <dbReference type="ARBA" id="ARBA00012962"/>
    </source>
</evidence>
<evidence type="ECO:0000256" key="1">
    <source>
        <dbReference type="ARBA" id="ARBA00004871"/>
    </source>
</evidence>
<dbReference type="FunFam" id="3.40.50.10860:FF:000004">
    <property type="entry name" value="Quinate/shikimate dehydrogenase"/>
    <property type="match status" value="1"/>
</dbReference>
<feature type="binding site" evidence="8">
    <location>
        <position position="221"/>
    </location>
    <ligand>
        <name>shikimate</name>
        <dbReference type="ChEBI" id="CHEBI:36208"/>
    </ligand>
</feature>
<dbReference type="InterPro" id="IPR041121">
    <property type="entry name" value="SDH_C"/>
</dbReference>
<feature type="binding site" evidence="8">
    <location>
        <position position="249"/>
    </location>
    <ligand>
        <name>shikimate</name>
        <dbReference type="ChEBI" id="CHEBI:36208"/>
    </ligand>
</feature>
<evidence type="ECO:0000256" key="3">
    <source>
        <dbReference type="ARBA" id="ARBA00022605"/>
    </source>
</evidence>
<dbReference type="EMBL" id="JAAIWM010000002">
    <property type="protein sequence ID" value="NEY71694.1"/>
    <property type="molecule type" value="Genomic_DNA"/>
</dbReference>
<dbReference type="PANTHER" id="PTHR21089:SF1">
    <property type="entry name" value="BIFUNCTIONAL 3-DEHYDROQUINATE DEHYDRATASE_SHIKIMATE DEHYDROGENASE, CHLOROPLASTIC"/>
    <property type="match status" value="1"/>
</dbReference>
<feature type="binding site" evidence="8">
    <location>
        <position position="242"/>
    </location>
    <ligand>
        <name>NADP(+)</name>
        <dbReference type="ChEBI" id="CHEBI:58349"/>
    </ligand>
</feature>
<evidence type="ECO:0000259" key="10">
    <source>
        <dbReference type="Pfam" id="PF08501"/>
    </source>
</evidence>
<evidence type="ECO:0000256" key="7">
    <source>
        <dbReference type="ARBA" id="ARBA00049442"/>
    </source>
</evidence>
<feature type="binding site" evidence="8">
    <location>
        <position position="87"/>
    </location>
    <ligand>
        <name>shikimate</name>
        <dbReference type="ChEBI" id="CHEBI:36208"/>
    </ligand>
</feature>
<evidence type="ECO:0000259" key="11">
    <source>
        <dbReference type="Pfam" id="PF18317"/>
    </source>
</evidence>
<evidence type="ECO:0000256" key="5">
    <source>
        <dbReference type="ARBA" id="ARBA00023002"/>
    </source>
</evidence>
<comment type="similarity">
    <text evidence="8">Belongs to the shikimate dehydrogenase family.</text>
</comment>
<feature type="binding site" evidence="8">
    <location>
        <begin position="15"/>
        <end position="17"/>
    </location>
    <ligand>
        <name>shikimate</name>
        <dbReference type="ChEBI" id="CHEBI:36208"/>
    </ligand>
</feature>
<dbReference type="Gene3D" id="3.40.50.10860">
    <property type="entry name" value="Leucine Dehydrogenase, chain A, domain 1"/>
    <property type="match status" value="1"/>
</dbReference>
<comment type="subunit">
    <text evidence="8">Homodimer.</text>
</comment>
<comment type="caution">
    <text evidence="12">The sequence shown here is derived from an EMBL/GenBank/DDBJ whole genome shotgun (WGS) entry which is preliminary data.</text>
</comment>
<name>A0A6M0Q5Y2_9BACI</name>
<dbReference type="GO" id="GO:0050661">
    <property type="term" value="F:NADP binding"/>
    <property type="evidence" value="ECO:0007669"/>
    <property type="project" value="InterPro"/>
</dbReference>
<feature type="domain" description="SDH C-terminal" evidence="11">
    <location>
        <begin position="242"/>
        <end position="272"/>
    </location>
</feature>
<dbReference type="HAMAP" id="MF_00222">
    <property type="entry name" value="Shikimate_DH_AroE"/>
    <property type="match status" value="1"/>
</dbReference>
<dbReference type="InterPro" id="IPR006151">
    <property type="entry name" value="Shikm_DH/Glu-tRNA_Rdtase"/>
</dbReference>
<sequence>MEKLYGVIGDPIAQSMSPDMHNSSFKALGLEATYKAFHVTPERLESALEGVRGLGMGGLNVTIPHKVSVMKFLDEIDPLASKIGAVNTVVNENGKLIGYNTDGMGYVTSLKEILQEKSLENSSILLIGAGGAARAIYFSLLEEGVKQLDIANRTVENARTIINGQPSSLSKAMGLLEAENDLHAYDVIINTTSIGMYPNKDDIPLSLHNIKSSTIVSDIIYNPLETRWLQEARAKGAITQNGVGMFVFQGALAFEKWTGIYPDIDIMRNAILTKLGGTHKC</sequence>
<dbReference type="InterPro" id="IPR013708">
    <property type="entry name" value="Shikimate_DH-bd_N"/>
</dbReference>
<evidence type="ECO:0000259" key="9">
    <source>
        <dbReference type="Pfam" id="PF01488"/>
    </source>
</evidence>
<dbReference type="PANTHER" id="PTHR21089">
    <property type="entry name" value="SHIKIMATE DEHYDROGENASE"/>
    <property type="match status" value="1"/>
</dbReference>
<dbReference type="GO" id="GO:0009423">
    <property type="term" value="P:chorismate biosynthetic process"/>
    <property type="evidence" value="ECO:0007669"/>
    <property type="project" value="UniProtKB-UniRule"/>
</dbReference>
<comment type="caution">
    <text evidence="8">Lacks conserved residue(s) required for the propagation of feature annotation.</text>
</comment>
<dbReference type="AlphaFoldDB" id="A0A6M0Q5Y2"/>
<dbReference type="Pfam" id="PF18317">
    <property type="entry name" value="SDH_C"/>
    <property type="match status" value="1"/>
</dbReference>
<dbReference type="GO" id="GO:0008652">
    <property type="term" value="P:amino acid biosynthetic process"/>
    <property type="evidence" value="ECO:0007669"/>
    <property type="project" value="UniProtKB-KW"/>
</dbReference>
<feature type="domain" description="Quinate/shikimate 5-dehydrogenase/glutamyl-tRNA reductase" evidence="9">
    <location>
        <begin position="115"/>
        <end position="193"/>
    </location>
</feature>
<evidence type="ECO:0000256" key="6">
    <source>
        <dbReference type="ARBA" id="ARBA00023141"/>
    </source>
</evidence>
<evidence type="ECO:0000313" key="12">
    <source>
        <dbReference type="EMBL" id="NEY71694.1"/>
    </source>
</evidence>
<dbReference type="SUPFAM" id="SSF53223">
    <property type="entry name" value="Aminoacid dehydrogenase-like, N-terminal domain"/>
    <property type="match status" value="1"/>
</dbReference>
<dbReference type="InterPro" id="IPR036291">
    <property type="entry name" value="NAD(P)-bd_dom_sf"/>
</dbReference>
<comment type="function">
    <text evidence="8">Involved in the biosynthesis of the chorismate, which leads to the biosynthesis of aromatic amino acids. Catalyzes the reversible NADPH linked reduction of 3-dehydroshikimate (DHSA) to yield shikimate (SA).</text>
</comment>
<dbReference type="SUPFAM" id="SSF51735">
    <property type="entry name" value="NAD(P)-binding Rossmann-fold domains"/>
    <property type="match status" value="1"/>
</dbReference>
<dbReference type="Gene3D" id="3.40.50.720">
    <property type="entry name" value="NAD(P)-binding Rossmann-like Domain"/>
    <property type="match status" value="1"/>
</dbReference>
<dbReference type="Proteomes" id="UP000481043">
    <property type="component" value="Unassembled WGS sequence"/>
</dbReference>
<dbReference type="NCBIfam" id="NF001319">
    <property type="entry name" value="PRK00258.3-3"/>
    <property type="match status" value="1"/>
</dbReference>
<feature type="binding site" evidence="8">
    <location>
        <position position="62"/>
    </location>
    <ligand>
        <name>shikimate</name>
        <dbReference type="ChEBI" id="CHEBI:36208"/>
    </ligand>
</feature>
<dbReference type="RefSeq" id="WP_163179129.1">
    <property type="nucleotide sequence ID" value="NZ_JAAIWM010000002.1"/>
</dbReference>
<keyword evidence="13" id="KW-1185">Reference proteome</keyword>
<comment type="catalytic activity">
    <reaction evidence="7 8">
        <text>shikimate + NADP(+) = 3-dehydroshikimate + NADPH + H(+)</text>
        <dbReference type="Rhea" id="RHEA:17737"/>
        <dbReference type="ChEBI" id="CHEBI:15378"/>
        <dbReference type="ChEBI" id="CHEBI:16630"/>
        <dbReference type="ChEBI" id="CHEBI:36208"/>
        <dbReference type="ChEBI" id="CHEBI:57783"/>
        <dbReference type="ChEBI" id="CHEBI:58349"/>
        <dbReference type="EC" id="1.1.1.25"/>
    </reaction>
</comment>
<keyword evidence="3 8" id="KW-0028">Amino-acid biosynthesis</keyword>
<dbReference type="GO" id="GO:0004764">
    <property type="term" value="F:shikimate 3-dehydrogenase (NADP+) activity"/>
    <property type="evidence" value="ECO:0007669"/>
    <property type="project" value="UniProtKB-UniRule"/>
</dbReference>
<dbReference type="Pfam" id="PF08501">
    <property type="entry name" value="Shikimate_dh_N"/>
    <property type="match status" value="1"/>
</dbReference>
<dbReference type="Pfam" id="PF01488">
    <property type="entry name" value="Shikimate_DH"/>
    <property type="match status" value="1"/>
</dbReference>
<feature type="binding site" evidence="8">
    <location>
        <position position="102"/>
    </location>
    <ligand>
        <name>shikimate</name>
        <dbReference type="ChEBI" id="CHEBI:36208"/>
    </ligand>
</feature>
<protein>
    <recommendedName>
        <fullName evidence="2 8">Shikimate dehydrogenase (NADP(+))</fullName>
        <shortName evidence="8">SDH</shortName>
        <ecNumber evidence="2 8">1.1.1.25</ecNumber>
    </recommendedName>
</protein>
<evidence type="ECO:0000256" key="8">
    <source>
        <dbReference type="HAMAP-Rule" id="MF_00222"/>
    </source>
</evidence>
<comment type="pathway">
    <text evidence="1 8">Metabolic intermediate biosynthesis; chorismate biosynthesis; chorismate from D-erythrose 4-phosphate and phosphoenolpyruvate: step 4/7.</text>
</comment>
<dbReference type="GO" id="GO:0005829">
    <property type="term" value="C:cytosol"/>
    <property type="evidence" value="ECO:0007669"/>
    <property type="project" value="TreeGrafter"/>
</dbReference>
<reference evidence="12 13" key="1">
    <citation type="submission" date="2020-02" db="EMBL/GenBank/DDBJ databases">
        <title>Bacillus aquiflavi sp. nov., isolated from yellow water of strong flavor Chinese baijiu in Yibin region of China.</title>
        <authorList>
            <person name="Xie J."/>
        </authorList>
    </citation>
    <scope>NUCLEOTIDE SEQUENCE [LARGE SCALE GENOMIC DNA]</scope>
    <source>
        <strain evidence="12 13">SA4</strain>
    </source>
</reference>
<dbReference type="InterPro" id="IPR046346">
    <property type="entry name" value="Aminoacid_DH-like_N_sf"/>
</dbReference>
<dbReference type="InterPro" id="IPR022893">
    <property type="entry name" value="Shikimate_DH_fam"/>
</dbReference>
<dbReference type="InterPro" id="IPR011342">
    <property type="entry name" value="Shikimate_DH"/>
</dbReference>
<keyword evidence="5 8" id="KW-0560">Oxidoreductase</keyword>
<dbReference type="GO" id="GO:0009073">
    <property type="term" value="P:aromatic amino acid family biosynthetic process"/>
    <property type="evidence" value="ECO:0007669"/>
    <property type="project" value="UniProtKB-KW"/>
</dbReference>
<gene>
    <name evidence="8" type="primary">aroE</name>
    <name evidence="12" type="ORF">G4D63_08035</name>
</gene>